<keyword evidence="3" id="KW-1185">Reference proteome</keyword>
<name>A0AAN6YBC8_9PEZI</name>
<evidence type="ECO:0000313" key="3">
    <source>
        <dbReference type="Proteomes" id="UP001301769"/>
    </source>
</evidence>
<proteinExistence type="predicted"/>
<protein>
    <submittedName>
        <fullName evidence="2">Uncharacterized protein</fullName>
    </submittedName>
</protein>
<dbReference type="Proteomes" id="UP001301769">
    <property type="component" value="Unassembled WGS sequence"/>
</dbReference>
<sequence>MSEPKPAALDTQEPETSTPAVVSPAPTAFRKSLFRNLIGYNDDCDTDSDNSEGCIIYERYERTLYHLVKQVHAAFAASPRPSPTATHDQKTGFITYWRSTFNKICTEIEADDSFPHYITDPPVSHCDIFLYTQNQRGPREWDSWDLRDFNSWLSFLPEDAPANIILQLEEPEDETGLTKGHLLRAVGGYLYGFDSLLPPLDAKLNITFDGGECQGEGEDIVWPTVYSEYELLGRREYPAYLINKGDRSRTLEKQSSDWDRPPSGNGEKTVKMKHVIHDDEDESDDDDAAAAEYKYPAVIWDMAWLQEHNDSVWGYEDYEVVCGDTPTLYLFCCPPGILRIELVGNGT</sequence>
<feature type="region of interest" description="Disordered" evidence="1">
    <location>
        <begin position="251"/>
        <end position="271"/>
    </location>
</feature>
<dbReference type="AlphaFoldDB" id="A0AAN6YBC8"/>
<feature type="compositionally biased region" description="Basic and acidic residues" evidence="1">
    <location>
        <begin position="251"/>
        <end position="260"/>
    </location>
</feature>
<accession>A0AAN6YBC8</accession>
<evidence type="ECO:0000256" key="1">
    <source>
        <dbReference type="SAM" id="MobiDB-lite"/>
    </source>
</evidence>
<reference evidence="2" key="2">
    <citation type="submission" date="2023-05" db="EMBL/GenBank/DDBJ databases">
        <authorList>
            <consortium name="Lawrence Berkeley National Laboratory"/>
            <person name="Steindorff A."/>
            <person name="Hensen N."/>
            <person name="Bonometti L."/>
            <person name="Westerberg I."/>
            <person name="Brannstrom I.O."/>
            <person name="Guillou S."/>
            <person name="Cros-Aarteil S."/>
            <person name="Calhoun S."/>
            <person name="Haridas S."/>
            <person name="Kuo A."/>
            <person name="Mondo S."/>
            <person name="Pangilinan J."/>
            <person name="Riley R."/>
            <person name="Labutti K."/>
            <person name="Andreopoulos B."/>
            <person name="Lipzen A."/>
            <person name="Chen C."/>
            <person name="Yanf M."/>
            <person name="Daum C."/>
            <person name="Ng V."/>
            <person name="Clum A."/>
            <person name="Ohm R."/>
            <person name="Martin F."/>
            <person name="Silar P."/>
            <person name="Natvig D."/>
            <person name="Lalanne C."/>
            <person name="Gautier V."/>
            <person name="Ament-Velasquez S.L."/>
            <person name="Kruys A."/>
            <person name="Hutchinson M.I."/>
            <person name="Powell A.J."/>
            <person name="Barry K."/>
            <person name="Miller A.N."/>
            <person name="Grigoriev I.V."/>
            <person name="Debuchy R."/>
            <person name="Gladieux P."/>
            <person name="Thoren M.H."/>
            <person name="Johannesson H."/>
        </authorList>
    </citation>
    <scope>NUCLEOTIDE SEQUENCE</scope>
    <source>
        <strain evidence="2">PSN293</strain>
    </source>
</reference>
<dbReference type="EMBL" id="MU858080">
    <property type="protein sequence ID" value="KAK4215443.1"/>
    <property type="molecule type" value="Genomic_DNA"/>
</dbReference>
<comment type="caution">
    <text evidence="2">The sequence shown here is derived from an EMBL/GenBank/DDBJ whole genome shotgun (WGS) entry which is preliminary data.</text>
</comment>
<organism evidence="2 3">
    <name type="scientific">Rhypophila decipiens</name>
    <dbReference type="NCBI Taxonomy" id="261697"/>
    <lineage>
        <taxon>Eukaryota</taxon>
        <taxon>Fungi</taxon>
        <taxon>Dikarya</taxon>
        <taxon>Ascomycota</taxon>
        <taxon>Pezizomycotina</taxon>
        <taxon>Sordariomycetes</taxon>
        <taxon>Sordariomycetidae</taxon>
        <taxon>Sordariales</taxon>
        <taxon>Naviculisporaceae</taxon>
        <taxon>Rhypophila</taxon>
    </lineage>
</organism>
<gene>
    <name evidence="2" type="ORF">QBC37DRAFT_125865</name>
</gene>
<feature type="region of interest" description="Disordered" evidence="1">
    <location>
        <begin position="1"/>
        <end position="23"/>
    </location>
</feature>
<reference evidence="2" key="1">
    <citation type="journal article" date="2023" name="Mol. Phylogenet. Evol.">
        <title>Genome-scale phylogeny and comparative genomics of the fungal order Sordariales.</title>
        <authorList>
            <person name="Hensen N."/>
            <person name="Bonometti L."/>
            <person name="Westerberg I."/>
            <person name="Brannstrom I.O."/>
            <person name="Guillou S."/>
            <person name="Cros-Aarteil S."/>
            <person name="Calhoun S."/>
            <person name="Haridas S."/>
            <person name="Kuo A."/>
            <person name="Mondo S."/>
            <person name="Pangilinan J."/>
            <person name="Riley R."/>
            <person name="LaButti K."/>
            <person name="Andreopoulos B."/>
            <person name="Lipzen A."/>
            <person name="Chen C."/>
            <person name="Yan M."/>
            <person name="Daum C."/>
            <person name="Ng V."/>
            <person name="Clum A."/>
            <person name="Steindorff A."/>
            <person name="Ohm R.A."/>
            <person name="Martin F."/>
            <person name="Silar P."/>
            <person name="Natvig D.O."/>
            <person name="Lalanne C."/>
            <person name="Gautier V."/>
            <person name="Ament-Velasquez S.L."/>
            <person name="Kruys A."/>
            <person name="Hutchinson M.I."/>
            <person name="Powell A.J."/>
            <person name="Barry K."/>
            <person name="Miller A.N."/>
            <person name="Grigoriev I.V."/>
            <person name="Debuchy R."/>
            <person name="Gladieux P."/>
            <person name="Hiltunen Thoren M."/>
            <person name="Johannesson H."/>
        </authorList>
    </citation>
    <scope>NUCLEOTIDE SEQUENCE</scope>
    <source>
        <strain evidence="2">PSN293</strain>
    </source>
</reference>
<evidence type="ECO:0000313" key="2">
    <source>
        <dbReference type="EMBL" id="KAK4215443.1"/>
    </source>
</evidence>